<keyword evidence="1" id="KW-1133">Transmembrane helix</keyword>
<feature type="transmembrane region" description="Helical" evidence="1">
    <location>
        <begin position="240"/>
        <end position="260"/>
    </location>
</feature>
<evidence type="ECO:0000313" key="3">
    <source>
        <dbReference type="Proteomes" id="UP000077852"/>
    </source>
</evidence>
<feature type="transmembrane region" description="Helical" evidence="1">
    <location>
        <begin position="346"/>
        <end position="366"/>
    </location>
</feature>
<feature type="transmembrane region" description="Helical" evidence="1">
    <location>
        <begin position="165"/>
        <end position="185"/>
    </location>
</feature>
<feature type="transmembrane region" description="Helical" evidence="1">
    <location>
        <begin position="6"/>
        <end position="34"/>
    </location>
</feature>
<gene>
    <name evidence="2" type="ORF">A3K87_16770</name>
</gene>
<dbReference type="EMBL" id="LVHG01000046">
    <property type="protein sequence ID" value="OAK63328.1"/>
    <property type="molecule type" value="Genomic_DNA"/>
</dbReference>
<feature type="transmembrane region" description="Helical" evidence="1">
    <location>
        <begin position="402"/>
        <end position="423"/>
    </location>
</feature>
<evidence type="ECO:0000256" key="1">
    <source>
        <dbReference type="SAM" id="Phobius"/>
    </source>
</evidence>
<reference evidence="2 3" key="1">
    <citation type="submission" date="2016-03" db="EMBL/GenBank/DDBJ databases">
        <title>Genome sequence of Variovorax paradoxus KB5.</title>
        <authorList>
            <person name="Jeong H."/>
            <person name="Hong C.E."/>
            <person name="Jo S.H."/>
            <person name="Park J.M."/>
        </authorList>
    </citation>
    <scope>NUCLEOTIDE SEQUENCE [LARGE SCALE GENOMIC DNA]</scope>
    <source>
        <strain evidence="2 3">KB5</strain>
    </source>
</reference>
<proteinExistence type="predicted"/>
<dbReference type="AlphaFoldDB" id="A0AA91DNJ4"/>
<evidence type="ECO:0000313" key="2">
    <source>
        <dbReference type="EMBL" id="OAK63328.1"/>
    </source>
</evidence>
<feature type="transmembrane region" description="Helical" evidence="1">
    <location>
        <begin position="126"/>
        <end position="145"/>
    </location>
</feature>
<feature type="transmembrane region" description="Helical" evidence="1">
    <location>
        <begin position="378"/>
        <end position="396"/>
    </location>
</feature>
<name>A0AA91DNJ4_VARPD</name>
<accession>A0AA91DNJ4</accession>
<organism evidence="2 3">
    <name type="scientific">Variovorax paradoxus</name>
    <dbReference type="NCBI Taxonomy" id="34073"/>
    <lineage>
        <taxon>Bacteria</taxon>
        <taxon>Pseudomonadati</taxon>
        <taxon>Pseudomonadota</taxon>
        <taxon>Betaproteobacteria</taxon>
        <taxon>Burkholderiales</taxon>
        <taxon>Comamonadaceae</taxon>
        <taxon>Variovorax</taxon>
    </lineage>
</organism>
<sequence>MRTLTFWSGIVCAFLCGLVDPAWGYAAVFVLSLVQLALLGSSGGSVFLLIHYATLLTYFSLAPAMQIANDVDFWETGVLTTSSHTQALVLLLLYMAGVEAARFGMPESPVHRPGLHHARAVGVAHPFLLLLSCSFAAFATLFIRPDLNFVARGMPGEDDSVPVDFIVYSTLPKLVVLMCFVALTIHAFRRRTPWAWASAGLALALAAVAANPVNTARQILLIGLLPLFIHALARQRHWRWALAGLIFGAIAALGPVLNLLSRGSMWGEGLTTFPFSQDFDAMFVVAGILERAPIPDLGWGRYLLSAFSFFLPRDLKMFPDFDPLGWSAILGNFSQSNLSLPPFTTAYFDFGLMGPLLLGIAISAGFRLVDRAIDPHRALSGSYLSALVLLSAYVPFMRGPILGWGPFATSGLIAAVIAGALSARSRRMRRVRALPPTVRHDLPTP</sequence>
<feature type="transmembrane region" description="Helical" evidence="1">
    <location>
        <begin position="216"/>
        <end position="233"/>
    </location>
</feature>
<feature type="transmembrane region" description="Helical" evidence="1">
    <location>
        <begin position="46"/>
        <end position="67"/>
    </location>
</feature>
<dbReference type="Proteomes" id="UP000077852">
    <property type="component" value="Unassembled WGS sequence"/>
</dbReference>
<evidence type="ECO:0008006" key="4">
    <source>
        <dbReference type="Google" id="ProtNLM"/>
    </source>
</evidence>
<keyword evidence="1" id="KW-0812">Transmembrane</keyword>
<feature type="transmembrane region" description="Helical" evidence="1">
    <location>
        <begin position="192"/>
        <end position="210"/>
    </location>
</feature>
<dbReference type="RefSeq" id="WP_081268277.1">
    <property type="nucleotide sequence ID" value="NZ_LVHG01000046.1"/>
</dbReference>
<protein>
    <recommendedName>
        <fullName evidence="4">Oligosaccharide repeat unit polymerase</fullName>
    </recommendedName>
</protein>
<keyword evidence="1" id="KW-0472">Membrane</keyword>
<comment type="caution">
    <text evidence="2">The sequence shown here is derived from an EMBL/GenBank/DDBJ whole genome shotgun (WGS) entry which is preliminary data.</text>
</comment>